<evidence type="ECO:0008006" key="4">
    <source>
        <dbReference type="Google" id="ProtNLM"/>
    </source>
</evidence>
<feature type="region of interest" description="Disordered" evidence="1">
    <location>
        <begin position="145"/>
        <end position="273"/>
    </location>
</feature>
<evidence type="ECO:0000313" key="3">
    <source>
        <dbReference type="Proteomes" id="UP000322791"/>
    </source>
</evidence>
<dbReference type="AlphaFoldDB" id="A0A5D6V447"/>
<feature type="compositionally biased region" description="Polar residues" evidence="1">
    <location>
        <begin position="201"/>
        <end position="220"/>
    </location>
</feature>
<dbReference type="SUPFAM" id="SSF48452">
    <property type="entry name" value="TPR-like"/>
    <property type="match status" value="1"/>
</dbReference>
<feature type="compositionally biased region" description="Polar residues" evidence="1">
    <location>
        <begin position="174"/>
        <end position="192"/>
    </location>
</feature>
<dbReference type="EMBL" id="VTHL01000007">
    <property type="protein sequence ID" value="TYZ10583.1"/>
    <property type="molecule type" value="Genomic_DNA"/>
</dbReference>
<name>A0A5D6V447_9BACT</name>
<feature type="compositionally biased region" description="Low complexity" evidence="1">
    <location>
        <begin position="222"/>
        <end position="236"/>
    </location>
</feature>
<dbReference type="Proteomes" id="UP000322791">
    <property type="component" value="Unassembled WGS sequence"/>
</dbReference>
<feature type="compositionally biased region" description="Basic and acidic residues" evidence="1">
    <location>
        <begin position="145"/>
        <end position="158"/>
    </location>
</feature>
<comment type="caution">
    <text evidence="2">The sequence shown here is derived from an EMBL/GenBank/DDBJ whole genome shotgun (WGS) entry which is preliminary data.</text>
</comment>
<keyword evidence="3" id="KW-1185">Reference proteome</keyword>
<dbReference type="InterPro" id="IPR011990">
    <property type="entry name" value="TPR-like_helical_dom_sf"/>
</dbReference>
<dbReference type="Gene3D" id="1.25.40.10">
    <property type="entry name" value="Tetratricopeptide repeat domain"/>
    <property type="match status" value="1"/>
</dbReference>
<gene>
    <name evidence="2" type="ORF">FY528_08955</name>
</gene>
<proteinExistence type="predicted"/>
<accession>A0A5D6V447</accession>
<feature type="compositionally biased region" description="Low complexity" evidence="1">
    <location>
        <begin position="159"/>
        <end position="173"/>
    </location>
</feature>
<evidence type="ECO:0000256" key="1">
    <source>
        <dbReference type="SAM" id="MobiDB-lite"/>
    </source>
</evidence>
<dbReference type="RefSeq" id="WP_149070657.1">
    <property type="nucleotide sequence ID" value="NZ_VTHL01000007.1"/>
</dbReference>
<sequence length="321" mass="35249">MKSGLFILLFLVSLWGGLTGIHTRNEAVQAGAQAYQKRQYGAALRWYREALATMKRPEEPVLLNAAHAAWQAQQPGLARTYYSRLLTSRNLPMRSVAQQQLGLLAGQRRDYVLAARFLRQALVDNPKNAAARYNYEAVLRYLNRRPEPEDALPDEPREQTGPQETTPQPKTQQGNQQSGALNDPTRQNQRQPPQARHDARGQQSPNQTGGPGGQDQTAFTPGQGQEQQVAQGRQPGSVRGLGDPTADSGSDAPAGSRQAGSENAAPDAAALQTQRARLQQMQLTPAQAQQLLEALRAAEQQYLQQLPRKAPRRSASSKPAW</sequence>
<organism evidence="2 3">
    <name type="scientific">Hymenobacter lutimineralis</name>
    <dbReference type="NCBI Taxonomy" id="2606448"/>
    <lineage>
        <taxon>Bacteria</taxon>
        <taxon>Pseudomonadati</taxon>
        <taxon>Bacteroidota</taxon>
        <taxon>Cytophagia</taxon>
        <taxon>Cytophagales</taxon>
        <taxon>Hymenobacteraceae</taxon>
        <taxon>Hymenobacter</taxon>
    </lineage>
</organism>
<protein>
    <recommendedName>
        <fullName evidence="4">Tetratricopeptide repeat protein</fullName>
    </recommendedName>
</protein>
<reference evidence="2 3" key="1">
    <citation type="submission" date="2019-08" db="EMBL/GenBank/DDBJ databases">
        <authorList>
            <person name="Seo M.-J."/>
        </authorList>
    </citation>
    <scope>NUCLEOTIDE SEQUENCE [LARGE SCALE GENOMIC DNA]</scope>
    <source>
        <strain evidence="2 3">KIGAM108</strain>
    </source>
</reference>
<evidence type="ECO:0000313" key="2">
    <source>
        <dbReference type="EMBL" id="TYZ10583.1"/>
    </source>
</evidence>